<dbReference type="GO" id="GO:0005737">
    <property type="term" value="C:cytoplasm"/>
    <property type="evidence" value="ECO:0007669"/>
    <property type="project" value="TreeGrafter"/>
</dbReference>
<comment type="similarity">
    <text evidence="3">Belongs to the SINA (Seven in absentia) family.</text>
</comment>
<accession>A0A1B0D8Y9</accession>
<dbReference type="InterPro" id="IPR001841">
    <property type="entry name" value="Znf_RING"/>
</dbReference>
<keyword evidence="9" id="KW-0862">Zinc</keyword>
<evidence type="ECO:0000256" key="7">
    <source>
        <dbReference type="ARBA" id="ARBA00022771"/>
    </source>
</evidence>
<dbReference type="GO" id="GO:0031624">
    <property type="term" value="F:ubiquitin conjugating enzyme binding"/>
    <property type="evidence" value="ECO:0007669"/>
    <property type="project" value="TreeGrafter"/>
</dbReference>
<evidence type="ECO:0000256" key="8">
    <source>
        <dbReference type="ARBA" id="ARBA00022786"/>
    </source>
</evidence>
<evidence type="ECO:0000256" key="5">
    <source>
        <dbReference type="ARBA" id="ARBA00022679"/>
    </source>
</evidence>
<keyword evidence="12" id="KW-1185">Reference proteome</keyword>
<dbReference type="SUPFAM" id="SSF57850">
    <property type="entry name" value="RING/U-box"/>
    <property type="match status" value="1"/>
</dbReference>
<evidence type="ECO:0000256" key="1">
    <source>
        <dbReference type="ARBA" id="ARBA00000900"/>
    </source>
</evidence>
<organism evidence="11 12">
    <name type="scientific">Phlebotomus papatasi</name>
    <name type="common">Sandfly</name>
    <dbReference type="NCBI Taxonomy" id="29031"/>
    <lineage>
        <taxon>Eukaryota</taxon>
        <taxon>Metazoa</taxon>
        <taxon>Ecdysozoa</taxon>
        <taxon>Arthropoda</taxon>
        <taxon>Hexapoda</taxon>
        <taxon>Insecta</taxon>
        <taxon>Pterygota</taxon>
        <taxon>Neoptera</taxon>
        <taxon>Endopterygota</taxon>
        <taxon>Diptera</taxon>
        <taxon>Nematocera</taxon>
        <taxon>Psychodoidea</taxon>
        <taxon>Psychodidae</taxon>
        <taxon>Phlebotomus</taxon>
        <taxon>Phlebotomus</taxon>
    </lineage>
</organism>
<dbReference type="EMBL" id="AJVK01012846">
    <property type="status" value="NOT_ANNOTATED_CDS"/>
    <property type="molecule type" value="Genomic_DNA"/>
</dbReference>
<dbReference type="EnsemblMetazoa" id="PPAI004101-RA">
    <property type="protein sequence ID" value="PPAI004101-PA"/>
    <property type="gene ID" value="PPAI004101"/>
</dbReference>
<evidence type="ECO:0000256" key="9">
    <source>
        <dbReference type="ARBA" id="ARBA00022833"/>
    </source>
</evidence>
<dbReference type="Gene3D" id="3.30.40.10">
    <property type="entry name" value="Zinc/RING finger domain, C3HC4 (zinc finger)"/>
    <property type="match status" value="2"/>
</dbReference>
<dbReference type="GO" id="GO:0061630">
    <property type="term" value="F:ubiquitin protein ligase activity"/>
    <property type="evidence" value="ECO:0007669"/>
    <property type="project" value="UniProtKB-EC"/>
</dbReference>
<dbReference type="InterPro" id="IPR049548">
    <property type="entry name" value="Sina-like_RING"/>
</dbReference>
<dbReference type="EC" id="2.3.2.27" evidence="4"/>
<dbReference type="PROSITE" id="PS51081">
    <property type="entry name" value="ZF_SIAH"/>
    <property type="match status" value="1"/>
</dbReference>
<evidence type="ECO:0000256" key="10">
    <source>
        <dbReference type="SAM" id="MobiDB-lite"/>
    </source>
</evidence>
<dbReference type="InterPro" id="IPR013010">
    <property type="entry name" value="Znf_SIAH"/>
</dbReference>
<dbReference type="PANTHER" id="PTHR45877">
    <property type="entry name" value="E3 UBIQUITIN-PROTEIN LIGASE SIAH2"/>
    <property type="match status" value="1"/>
</dbReference>
<reference evidence="11" key="1">
    <citation type="submission" date="2022-08" db="UniProtKB">
        <authorList>
            <consortium name="EnsemblMetazoa"/>
        </authorList>
    </citation>
    <scope>IDENTIFICATION</scope>
    <source>
        <strain evidence="11">Israel</strain>
    </source>
</reference>
<name>A0A1B0D8Y9_PHLPP</name>
<dbReference type="GO" id="GO:0043161">
    <property type="term" value="P:proteasome-mediated ubiquitin-dependent protein catabolic process"/>
    <property type="evidence" value="ECO:0007669"/>
    <property type="project" value="TreeGrafter"/>
</dbReference>
<feature type="region of interest" description="Disordered" evidence="10">
    <location>
        <begin position="1"/>
        <end position="22"/>
    </location>
</feature>
<evidence type="ECO:0000256" key="6">
    <source>
        <dbReference type="ARBA" id="ARBA00022723"/>
    </source>
</evidence>
<dbReference type="AlphaFoldDB" id="A0A1B0D8Y9"/>
<proteinExistence type="inferred from homology"/>
<dbReference type="VEuPathDB" id="VectorBase:PPAPM1_004069"/>
<keyword evidence="6" id="KW-0479">Metal-binding</keyword>
<dbReference type="Pfam" id="PF21362">
    <property type="entry name" value="Sina_RING"/>
    <property type="match status" value="1"/>
</dbReference>
<comment type="catalytic activity">
    <reaction evidence="1">
        <text>S-ubiquitinyl-[E2 ubiquitin-conjugating enzyme]-L-cysteine + [acceptor protein]-L-lysine = [E2 ubiquitin-conjugating enzyme]-L-cysteine + N(6)-ubiquitinyl-[acceptor protein]-L-lysine.</text>
        <dbReference type="EC" id="2.3.2.27"/>
    </reaction>
</comment>
<keyword evidence="5" id="KW-0808">Transferase</keyword>
<feature type="compositionally biased region" description="Low complexity" evidence="10">
    <location>
        <begin position="9"/>
        <end position="22"/>
    </location>
</feature>
<dbReference type="GO" id="GO:0008270">
    <property type="term" value="F:zinc ion binding"/>
    <property type="evidence" value="ECO:0007669"/>
    <property type="project" value="UniProtKB-KW"/>
</dbReference>
<dbReference type="Proteomes" id="UP000092462">
    <property type="component" value="Unassembled WGS sequence"/>
</dbReference>
<dbReference type="InterPro" id="IPR004162">
    <property type="entry name" value="SINA-like_animal"/>
</dbReference>
<keyword evidence="7" id="KW-0863">Zinc-finger</keyword>
<dbReference type="PANTHER" id="PTHR45877:SF3">
    <property type="entry name" value="E3 UBIQUITIN-PROTEIN LIGASE"/>
    <property type="match status" value="1"/>
</dbReference>
<comment type="pathway">
    <text evidence="2">Protein modification; protein ubiquitination.</text>
</comment>
<evidence type="ECO:0000313" key="12">
    <source>
        <dbReference type="Proteomes" id="UP000092462"/>
    </source>
</evidence>
<keyword evidence="8" id="KW-0833">Ubl conjugation pathway</keyword>
<dbReference type="VEuPathDB" id="VectorBase:PPAI004101"/>
<evidence type="ECO:0000256" key="3">
    <source>
        <dbReference type="ARBA" id="ARBA00009119"/>
    </source>
</evidence>
<evidence type="ECO:0000256" key="2">
    <source>
        <dbReference type="ARBA" id="ARBA00004906"/>
    </source>
</evidence>
<protein>
    <recommendedName>
        <fullName evidence="4">RING-type E3 ubiquitin transferase</fullName>
        <ecNumber evidence="4">2.3.2.27</ecNumber>
    </recommendedName>
</protein>
<sequence>MEIVRSESARTSSRSNSTISNAPSNCSKQDLYVSLKHYDCLLGELRCPGCARPMHAPILLCQSGHSVCQECVRKQKSCPLCRMDFTDIRSMTLEALSAKAYFSCKNAISGCTVRLPFDLMKWHKPRCLFQTGSCFMGTIWGGCNWNGRKMDYLEHCSVSHRDKLFLSDEAQLFWPLPPIKSPTAKTVVGVFMFNIFEEVFDLYHVHDRTGAQCLWTMVCEFKERKTSTNFAFQIELFCQKDPSRLLVQRHSCHSERDDDLLDEAHCVAISMGDIMRFTGGDKVSNFIGIRMSRKFRALVDYLLFVSKDKLNRFINSFLEIL</sequence>
<dbReference type="SUPFAM" id="SSF49599">
    <property type="entry name" value="TRAF domain-like"/>
    <property type="match status" value="1"/>
</dbReference>
<dbReference type="InterPro" id="IPR013083">
    <property type="entry name" value="Znf_RING/FYVE/PHD"/>
</dbReference>
<dbReference type="PROSITE" id="PS50089">
    <property type="entry name" value="ZF_RING_2"/>
    <property type="match status" value="1"/>
</dbReference>
<evidence type="ECO:0000313" key="11">
    <source>
        <dbReference type="EnsemblMetazoa" id="PPAI004101-PA"/>
    </source>
</evidence>
<evidence type="ECO:0000256" key="4">
    <source>
        <dbReference type="ARBA" id="ARBA00012483"/>
    </source>
</evidence>